<sequence length="277" mass="32357">MIVIRLKGGLGNQLFQLTRAIVFCDKYAQRLLVDDKTGFAYDFKYKRKPNYRLVFNFNSMPLLLAKIIFIATKLVPNNRFIGYWHERYESDSKVEYSLMKLIMLETDIQDVRDYYDSKGQLKYCILESLSFTKMENKTKNNSELGVHVRRFDKDDGDYDISPILDWQVRAINKILCVKPNIRKVKVYSDMHDDSYIKSIAIGLCCDTVKFEYVDGDESSVFIEMMGYETFVGCNSTFSLWARILTNSNKSYFPPFSINGIGRWNPLQMIPANWAKIE</sequence>
<name>A0ABT1XD73_9BURK</name>
<evidence type="ECO:0008006" key="4">
    <source>
        <dbReference type="Google" id="ProtNLM"/>
    </source>
</evidence>
<organism evidence="2 3">
    <name type="scientific">Limnobacter parvus</name>
    <dbReference type="NCBI Taxonomy" id="2939690"/>
    <lineage>
        <taxon>Bacteria</taxon>
        <taxon>Pseudomonadati</taxon>
        <taxon>Pseudomonadota</taxon>
        <taxon>Betaproteobacteria</taxon>
        <taxon>Burkholderiales</taxon>
        <taxon>Burkholderiaceae</taxon>
        <taxon>Limnobacter</taxon>
    </lineage>
</organism>
<evidence type="ECO:0000256" key="1">
    <source>
        <dbReference type="SAM" id="Phobius"/>
    </source>
</evidence>
<proteinExistence type="predicted"/>
<accession>A0ABT1XD73</accession>
<keyword evidence="3" id="KW-1185">Reference proteome</keyword>
<feature type="transmembrane region" description="Helical" evidence="1">
    <location>
        <begin position="53"/>
        <end position="71"/>
    </location>
</feature>
<comment type="caution">
    <text evidence="2">The sequence shown here is derived from an EMBL/GenBank/DDBJ whole genome shotgun (WGS) entry which is preliminary data.</text>
</comment>
<gene>
    <name evidence="2" type="ORF">NSP04_00970</name>
</gene>
<evidence type="ECO:0000313" key="2">
    <source>
        <dbReference type="EMBL" id="MCR2745215.1"/>
    </source>
</evidence>
<evidence type="ECO:0000313" key="3">
    <source>
        <dbReference type="Proteomes" id="UP001165267"/>
    </source>
</evidence>
<reference evidence="2" key="1">
    <citation type="submission" date="2022-07" db="EMBL/GenBank/DDBJ databases">
        <authorList>
            <person name="Xamxidin M."/>
        </authorList>
    </citation>
    <scope>NUCLEOTIDE SEQUENCE</scope>
    <source>
        <strain evidence="2">YS8-69</strain>
    </source>
</reference>
<dbReference type="RefSeq" id="WP_257510465.1">
    <property type="nucleotide sequence ID" value="NZ_JANKHG010000001.1"/>
</dbReference>
<keyword evidence="1" id="KW-0812">Transmembrane</keyword>
<dbReference type="Proteomes" id="UP001165267">
    <property type="component" value="Unassembled WGS sequence"/>
</dbReference>
<dbReference type="EMBL" id="JANKHG010000001">
    <property type="protein sequence ID" value="MCR2745215.1"/>
    <property type="molecule type" value="Genomic_DNA"/>
</dbReference>
<keyword evidence="1" id="KW-1133">Transmembrane helix</keyword>
<protein>
    <recommendedName>
        <fullName evidence="4">Alpha-1,2-fucosyltransferase</fullName>
    </recommendedName>
</protein>
<keyword evidence="1" id="KW-0472">Membrane</keyword>